<evidence type="ECO:0000313" key="2">
    <source>
        <dbReference type="Proteomes" id="UP000277007"/>
    </source>
</evidence>
<dbReference type="Proteomes" id="UP000277007">
    <property type="component" value="Unassembled WGS sequence"/>
</dbReference>
<organism evidence="1 2">
    <name type="scientific">Azospirillum griseum</name>
    <dbReference type="NCBI Taxonomy" id="2496639"/>
    <lineage>
        <taxon>Bacteria</taxon>
        <taxon>Pseudomonadati</taxon>
        <taxon>Pseudomonadota</taxon>
        <taxon>Alphaproteobacteria</taxon>
        <taxon>Rhodospirillales</taxon>
        <taxon>Azospirillaceae</taxon>
        <taxon>Azospirillum</taxon>
    </lineage>
</organism>
<evidence type="ECO:0008006" key="3">
    <source>
        <dbReference type="Google" id="ProtNLM"/>
    </source>
</evidence>
<dbReference type="SUPFAM" id="SSF81301">
    <property type="entry name" value="Nucleotidyltransferase"/>
    <property type="match status" value="1"/>
</dbReference>
<accession>A0A3S0HXB0</accession>
<name>A0A3S0HXB0_9PROT</name>
<dbReference type="InterPro" id="IPR039498">
    <property type="entry name" value="NTP_transf_5"/>
</dbReference>
<dbReference type="InterPro" id="IPR043519">
    <property type="entry name" value="NT_sf"/>
</dbReference>
<dbReference type="OrthoDB" id="9773927at2"/>
<comment type="caution">
    <text evidence="1">The sequence shown here is derived from an EMBL/GenBank/DDBJ whole genome shotgun (WGS) entry which is preliminary data.</text>
</comment>
<reference evidence="1 2" key="1">
    <citation type="submission" date="2018-12" db="EMBL/GenBank/DDBJ databases">
        <authorList>
            <person name="Yang Y."/>
        </authorList>
    </citation>
    <scope>NUCLEOTIDE SEQUENCE [LARGE SCALE GENOMIC DNA]</scope>
    <source>
        <strain evidence="1 2">L-25-5w-1</strain>
    </source>
</reference>
<dbReference type="AlphaFoldDB" id="A0A3S0HXB0"/>
<dbReference type="Gene3D" id="3.30.460.40">
    <property type="match status" value="1"/>
</dbReference>
<proteinExistence type="predicted"/>
<evidence type="ECO:0000313" key="1">
    <source>
        <dbReference type="EMBL" id="RTR14637.1"/>
    </source>
</evidence>
<dbReference type="EMBL" id="RXMA01000037">
    <property type="protein sequence ID" value="RTR14637.1"/>
    <property type="molecule type" value="Genomic_DNA"/>
</dbReference>
<sequence>MTDVRLWLSPEARFICDVAASAPGTEATAPPGLDWIALVDVLRRHRLELSVGRQIAAMAEPPEETRTLLRLHIKNAVLRAMERSAATIRATEALKSAGVEVLAFKGCVLSQQLHGDPFHRASADVDLLVHPHARAAAAAVLRDMGWHPVRSAPDWLDDGAEISFFPQAKGPIIDLHVRLAHHEAQCPLRVLRPFESAVNVMIGGTVVRTLSPEVGLAYLALHATKHLCRKLGWLYDIAVAARVWPEVWPGALAAADRIGADRRLLLTTVLAHQLFRAPADLPESGAFEASTRLLPVLSPILTGLPPLDDAEAVRRVGLWRAMWWDLRLARGCRAKFGVVAQRLRPREDDIDGMTPRFGAVPFLLAKKTIRIAQKGRERRGGKPE</sequence>
<dbReference type="RefSeq" id="WP_126620068.1">
    <property type="nucleotide sequence ID" value="NZ_JBHUCY010000113.1"/>
</dbReference>
<keyword evidence="2" id="KW-1185">Reference proteome</keyword>
<protein>
    <recommendedName>
        <fullName evidence="3">Nucleotidyltransferase family protein</fullName>
    </recommendedName>
</protein>
<dbReference type="Pfam" id="PF14907">
    <property type="entry name" value="NTP_transf_5"/>
    <property type="match status" value="1"/>
</dbReference>
<gene>
    <name evidence="1" type="ORF">EJ903_23510</name>
</gene>